<dbReference type="AlphaFoldDB" id="A0A7M1SRV1"/>
<gene>
    <name evidence="2" type="ORF">IM660_17045</name>
</gene>
<dbReference type="Proteomes" id="UP000593758">
    <property type="component" value="Chromosome"/>
</dbReference>
<proteinExistence type="predicted"/>
<accession>A0A7M1SRV1</accession>
<dbReference type="KEGG" id="halt:IM660_17045"/>
<reference evidence="2 3" key="1">
    <citation type="submission" date="2020-10" db="EMBL/GenBank/DDBJ databases">
        <title>Haloactinobacterium sp. RN3S43, a bacterium isolated from saline soil.</title>
        <authorList>
            <person name="Sun J.-Q."/>
        </authorList>
    </citation>
    <scope>NUCLEOTIDE SEQUENCE [LARGE SCALE GENOMIC DNA]</scope>
    <source>
        <strain evidence="2 3">RN3S43</strain>
    </source>
</reference>
<sequence length="212" mass="21478">MTYPAPPAKTSTTGPKILTFGGIGLLVVTAVLAVFVVRLFLSVLPLGIVDSDGSPGPDAVGGTDVPGSVTLTLETDTAYTVYLAFPSNATAALSEDPTVTDAMGTILPGLPAPASTSTIGGVSAEGVHTFRTSVAGEYTIDVPELANPDSTPWATAVVTEGDDLPAFFSGLFGTVFGVFLAIGLGMLGVGMVVGGGVWWYVRRSRASRPGIA</sequence>
<evidence type="ECO:0000313" key="3">
    <source>
        <dbReference type="Proteomes" id="UP000593758"/>
    </source>
</evidence>
<feature type="transmembrane region" description="Helical" evidence="1">
    <location>
        <begin position="171"/>
        <end position="201"/>
    </location>
</feature>
<feature type="transmembrane region" description="Helical" evidence="1">
    <location>
        <begin position="17"/>
        <end position="41"/>
    </location>
</feature>
<keyword evidence="1" id="KW-0812">Transmembrane</keyword>
<organism evidence="2 3">
    <name type="scientific">Ruania alkalisoli</name>
    <dbReference type="NCBI Taxonomy" id="2779775"/>
    <lineage>
        <taxon>Bacteria</taxon>
        <taxon>Bacillati</taxon>
        <taxon>Actinomycetota</taxon>
        <taxon>Actinomycetes</taxon>
        <taxon>Micrococcales</taxon>
        <taxon>Ruaniaceae</taxon>
        <taxon>Ruania</taxon>
    </lineage>
</organism>
<protein>
    <submittedName>
        <fullName evidence="2">Uncharacterized protein</fullName>
    </submittedName>
</protein>
<evidence type="ECO:0000256" key="1">
    <source>
        <dbReference type="SAM" id="Phobius"/>
    </source>
</evidence>
<keyword evidence="1" id="KW-1133">Transmembrane helix</keyword>
<keyword evidence="1" id="KW-0472">Membrane</keyword>
<dbReference type="EMBL" id="CP063169">
    <property type="protein sequence ID" value="QOR70288.1"/>
    <property type="molecule type" value="Genomic_DNA"/>
</dbReference>
<dbReference type="RefSeq" id="WP_193496972.1">
    <property type="nucleotide sequence ID" value="NZ_CP063169.1"/>
</dbReference>
<keyword evidence="3" id="KW-1185">Reference proteome</keyword>
<name>A0A7M1SRV1_9MICO</name>
<evidence type="ECO:0000313" key="2">
    <source>
        <dbReference type="EMBL" id="QOR70288.1"/>
    </source>
</evidence>